<organism evidence="3 4">
    <name type="scientific">Pocillopora damicornis</name>
    <name type="common">Cauliflower coral</name>
    <name type="synonym">Millepora damicornis</name>
    <dbReference type="NCBI Taxonomy" id="46731"/>
    <lineage>
        <taxon>Eukaryota</taxon>
        <taxon>Metazoa</taxon>
        <taxon>Cnidaria</taxon>
        <taxon>Anthozoa</taxon>
        <taxon>Hexacorallia</taxon>
        <taxon>Scleractinia</taxon>
        <taxon>Astrocoeniina</taxon>
        <taxon>Pocilloporidae</taxon>
        <taxon>Pocillopora</taxon>
    </lineage>
</organism>
<dbReference type="Gene3D" id="3.40.33.10">
    <property type="entry name" value="CAP"/>
    <property type="match status" value="2"/>
</dbReference>
<dbReference type="AlphaFoldDB" id="A0A3M6UZQ9"/>
<dbReference type="STRING" id="46731.A0A3M6UZQ9"/>
<feature type="region of interest" description="Disordered" evidence="1">
    <location>
        <begin position="114"/>
        <end position="432"/>
    </location>
</feature>
<feature type="compositionally biased region" description="Low complexity" evidence="1">
    <location>
        <begin position="200"/>
        <end position="209"/>
    </location>
</feature>
<feature type="domain" description="SCP" evidence="2">
    <location>
        <begin position="674"/>
        <end position="805"/>
    </location>
</feature>
<evidence type="ECO:0000256" key="1">
    <source>
        <dbReference type="SAM" id="MobiDB-lite"/>
    </source>
</evidence>
<evidence type="ECO:0000259" key="2">
    <source>
        <dbReference type="SMART" id="SM00198"/>
    </source>
</evidence>
<dbReference type="EMBL" id="RCHS01000399">
    <property type="protein sequence ID" value="RMX59107.1"/>
    <property type="molecule type" value="Genomic_DNA"/>
</dbReference>
<feature type="compositionally biased region" description="Polar residues" evidence="1">
    <location>
        <begin position="491"/>
        <end position="501"/>
    </location>
</feature>
<sequence length="1190" mass="134423">MLQENGIEDFRPLDVTIETDEGPHKEKKHHKEKDQMLVSHTGDNDEGYNLQDMPEYKMETKADFEENQEAIDWLMKDPNEYNAKSFEDSDALEDTNNFGLDMDFPNMEDQHRANFRQRKKGKERHNDMSGKGTIKLPGNPQFLQDSDQIGDDTDLLSSEMDAETGIHRAKLTKSTDSDKNFQNSEYSENDNLDHSYKTWNGNNNDVNDGTTDRWFDEYDSDKDASSRKSLQEQIKNQDAKLFQEIDNYNKGDNYETSDDMDNFDNYGDELKNTIDPENKEMADDKSDDEEDTARANDGNSDRYQDDDALENKYAWNSEESPHVGDKTDTEKLKDTDNGENSDASGILSGDTDDSLHGKMEDESRENAKATNNNQQVKNRNSHNVNGDSKVQEAEGEVTNNRSNNTVIQTTQSIGDGEENHLGRSKDVKIINKGQHTQAVNYKENEMPANNKLIPNSGKDHHSKTVNPEEDKIGTTAKSLWIPAKSEIKGFQHSNSSEQVVSLSDPEVIGEIKKGSKTEQSHEESKSQTKKLKSKQSDEQWLILQKVNDLLREAEESPHAQISAALTKPKLDHRKEFPHHNSRTRSQRKSNKPTSTGFRRNWENYRPSPPRGYSTPDLKKMEQVISFLRGTTSSLSLPTRSSRPSDVSLKSLYYYPLHPTPQDQNDGTSADTKDEVEREALKEHNRLRAKHFSPPLSWSASLARKARKIAQSLAGKDFLTLDDLQERQGESIAQIVYTGESTITKAIDKWYKEIGSYSFSYPKINSKTRHFAQITWKGTKKMGLAITRSGSGEYAFVVALYNPPVSSERHLQQNILPPVAPRRYLGREGEEMEARPLYLKGLNLLLLIPFLVQAKDGTDETREYEEEVSDSSPATDMLSEVAGRERNKEEVLDAVRPYKSQDDDKFDIQDRRRQGKELNKMKNKGLMAESEDESIAEAASRKTLEIYIAEEEVDQQKRHNDNRNILHPRNKSMATAKHGDKAKSSNGIGIIRKMAATSDEGTSATGSKTSATTATGVTSAANRNANESNAVFQEALAAHNKLRAMHHVNPLQWNVTLAEQAQQTAESVASDPSTFQGEPLGENIAQIWHDLPRAPLKATTIWYSEKKSFSFSYPELNDKVKHFTQMIWRDTSQLGMGAAPSPSGKYVIVVALYRPVGNDIHRIRDNVQRPGPVQDVYATIKEKISKPNNSV</sequence>
<feature type="region of interest" description="Disordered" evidence="1">
    <location>
        <begin position="490"/>
        <end position="538"/>
    </location>
</feature>
<feature type="compositionally biased region" description="Basic and acidic residues" evidence="1">
    <location>
        <begin position="417"/>
        <end position="429"/>
    </location>
</feature>
<dbReference type="Pfam" id="PF00188">
    <property type="entry name" value="CAP"/>
    <property type="match status" value="2"/>
</dbReference>
<dbReference type="InterPro" id="IPR001283">
    <property type="entry name" value="CRISP-related"/>
</dbReference>
<evidence type="ECO:0000313" key="3">
    <source>
        <dbReference type="EMBL" id="RMX59107.1"/>
    </source>
</evidence>
<gene>
    <name evidence="3" type="ORF">pdam_00009790</name>
</gene>
<dbReference type="CDD" id="cd05382">
    <property type="entry name" value="CAP_GAPR1-like"/>
    <property type="match status" value="2"/>
</dbReference>
<name>A0A3M6UZQ9_POCDA</name>
<feature type="domain" description="SCP" evidence="2">
    <location>
        <begin position="1029"/>
        <end position="1160"/>
    </location>
</feature>
<proteinExistence type="predicted"/>
<feature type="compositionally biased region" description="Basic and acidic residues" evidence="1">
    <location>
        <begin position="568"/>
        <end position="578"/>
    </location>
</feature>
<feature type="compositionally biased region" description="Basic and acidic residues" evidence="1">
    <location>
        <begin position="319"/>
        <end position="336"/>
    </location>
</feature>
<accession>A0A3M6UZQ9</accession>
<evidence type="ECO:0000313" key="4">
    <source>
        <dbReference type="Proteomes" id="UP000275408"/>
    </source>
</evidence>
<feature type="compositionally biased region" description="Basic residues" evidence="1">
    <location>
        <begin position="114"/>
        <end position="123"/>
    </location>
</feature>
<feature type="compositionally biased region" description="Polar residues" evidence="1">
    <location>
        <begin position="397"/>
        <end position="413"/>
    </location>
</feature>
<feature type="region of interest" description="Disordered" evidence="1">
    <location>
        <begin position="655"/>
        <end position="676"/>
    </location>
</feature>
<comment type="caution">
    <text evidence="3">The sequence shown here is derived from an EMBL/GenBank/DDBJ whole genome shotgun (WGS) entry which is preliminary data.</text>
</comment>
<feature type="compositionally biased region" description="Polar residues" evidence="1">
    <location>
        <begin position="368"/>
        <end position="388"/>
    </location>
</feature>
<dbReference type="PRINTS" id="PR00837">
    <property type="entry name" value="V5TPXLIKE"/>
</dbReference>
<feature type="region of interest" description="Disordered" evidence="1">
    <location>
        <begin position="554"/>
        <end position="616"/>
    </location>
</feature>
<feature type="region of interest" description="Disordered" evidence="1">
    <location>
        <begin position="909"/>
        <end position="932"/>
    </location>
</feature>
<feature type="compositionally biased region" description="Basic and acidic residues" evidence="1">
    <location>
        <begin position="509"/>
        <end position="526"/>
    </location>
</feature>
<feature type="region of interest" description="Disordered" evidence="1">
    <location>
        <begin position="858"/>
        <end position="886"/>
    </location>
</feature>
<dbReference type="InterPro" id="IPR014044">
    <property type="entry name" value="CAP_dom"/>
</dbReference>
<feature type="compositionally biased region" description="Basic and acidic residues" evidence="1">
    <location>
        <begin position="210"/>
        <end position="253"/>
    </location>
</feature>
<protein>
    <recommendedName>
        <fullName evidence="2">SCP domain-containing protein</fullName>
    </recommendedName>
</protein>
<dbReference type="InterPro" id="IPR034113">
    <property type="entry name" value="SCP_GAPR1-like"/>
</dbReference>
<dbReference type="Proteomes" id="UP000275408">
    <property type="component" value="Unassembled WGS sequence"/>
</dbReference>
<feature type="compositionally biased region" description="Basic and acidic residues" evidence="1">
    <location>
        <begin position="909"/>
        <end position="919"/>
    </location>
</feature>
<reference evidence="3 4" key="1">
    <citation type="journal article" date="2018" name="Sci. Rep.">
        <title>Comparative analysis of the Pocillopora damicornis genome highlights role of immune system in coral evolution.</title>
        <authorList>
            <person name="Cunning R."/>
            <person name="Bay R.A."/>
            <person name="Gillette P."/>
            <person name="Baker A.C."/>
            <person name="Traylor-Knowles N."/>
        </authorList>
    </citation>
    <scope>NUCLEOTIDE SEQUENCE [LARGE SCALE GENOMIC DNA]</scope>
    <source>
        <strain evidence="3">RSMAS</strain>
        <tissue evidence="3">Whole animal</tissue>
    </source>
</reference>
<dbReference type="PANTHER" id="PTHR10334">
    <property type="entry name" value="CYSTEINE-RICH SECRETORY PROTEIN-RELATED"/>
    <property type="match status" value="1"/>
</dbReference>
<feature type="compositionally biased region" description="Polar residues" evidence="1">
    <location>
        <begin position="660"/>
        <end position="669"/>
    </location>
</feature>
<feature type="compositionally biased region" description="Basic and acidic residues" evidence="1">
    <location>
        <begin position="268"/>
        <end position="284"/>
    </location>
</feature>
<feature type="compositionally biased region" description="Basic and acidic residues" evidence="1">
    <location>
        <begin position="353"/>
        <end position="367"/>
    </location>
</feature>
<feature type="compositionally biased region" description="Basic residues" evidence="1">
    <location>
        <begin position="579"/>
        <end position="590"/>
    </location>
</feature>
<keyword evidence="4" id="KW-1185">Reference proteome</keyword>
<dbReference type="OrthoDB" id="5989160at2759"/>
<dbReference type="SUPFAM" id="SSF55797">
    <property type="entry name" value="PR-1-like"/>
    <property type="match status" value="2"/>
</dbReference>
<feature type="region of interest" description="Disordered" evidence="1">
    <location>
        <begin position="1"/>
        <end position="50"/>
    </location>
</feature>
<dbReference type="SMART" id="SM00198">
    <property type="entry name" value="SCP"/>
    <property type="match status" value="2"/>
</dbReference>
<dbReference type="InterPro" id="IPR035940">
    <property type="entry name" value="CAP_sf"/>
</dbReference>